<name>A0ABT1ECC3_9FIRM</name>
<dbReference type="SUPFAM" id="SSF51219">
    <property type="entry name" value="TRAP-like"/>
    <property type="match status" value="1"/>
</dbReference>
<evidence type="ECO:0000313" key="2">
    <source>
        <dbReference type="Proteomes" id="UP001523566"/>
    </source>
</evidence>
<comment type="caution">
    <text evidence="1">The sequence shown here is derived from an EMBL/GenBank/DDBJ whole genome shotgun (WGS) entry which is preliminary data.</text>
</comment>
<proteinExistence type="predicted"/>
<dbReference type="RefSeq" id="WP_262067072.1">
    <property type="nucleotide sequence ID" value="NZ_JAMXOD010000022.1"/>
</dbReference>
<protein>
    <submittedName>
        <fullName evidence="1">TIGR00266 family protein</fullName>
    </submittedName>
</protein>
<dbReference type="InterPro" id="IPR016031">
    <property type="entry name" value="Trp_RNA-bd_attenuator-like_dom"/>
</dbReference>
<dbReference type="InterPro" id="IPR036983">
    <property type="entry name" value="AIM24_sf"/>
</dbReference>
<reference evidence="1 2" key="1">
    <citation type="journal article" date="2022" name="Genome Biol. Evol.">
        <title>Host diet, physiology and behaviors set the stage for Lachnospiraceae cladogenesis.</title>
        <authorList>
            <person name="Vera-Ponce De Leon A."/>
            <person name="Schneider M."/>
            <person name="Jahnes B.C."/>
            <person name="Sadowski V."/>
            <person name="Camuy-Velez L.A."/>
            <person name="Duan J."/>
            <person name="Sabree Z.L."/>
        </authorList>
    </citation>
    <scope>NUCLEOTIDE SEQUENCE [LARGE SCALE GENOMIC DNA]</scope>
    <source>
        <strain evidence="1 2">PAL113</strain>
    </source>
</reference>
<evidence type="ECO:0000313" key="1">
    <source>
        <dbReference type="EMBL" id="MCP1103299.1"/>
    </source>
</evidence>
<dbReference type="EMBL" id="JAMZFW010000022">
    <property type="protein sequence ID" value="MCP1103299.1"/>
    <property type="molecule type" value="Genomic_DNA"/>
</dbReference>
<sequence length="232" mass="24660">MKYKLTDSTAFQLAEIALSRGEEIRIERGAMVYHNGGISLEGKMNSNGSGGLGGLVKAIGRSAVSGESMFITSVTGMTDDGIIGIAPGAPGVIRELPIGEKQWRINDSSFLAGDASVTYEMKRQSFGKAMFGGTGGFFIMETKGSGTMLVTAYGDIMEFDLDGSRPFIADNTHVVAWSRELDYEIKVASGAFGFTSGEGLVNEFRGVGKVLLQTRNVQSLAEVLSPFMPSGK</sequence>
<dbReference type="NCBIfam" id="TIGR00266">
    <property type="entry name" value="TIGR00266 family protein"/>
    <property type="match status" value="1"/>
</dbReference>
<dbReference type="PANTHER" id="PTHR43657:SF1">
    <property type="entry name" value="ALTERED INHERITANCE OF MITOCHONDRIA PROTEIN 24, MITOCHONDRIAL"/>
    <property type="match status" value="1"/>
</dbReference>
<keyword evidence="2" id="KW-1185">Reference proteome</keyword>
<accession>A0ABT1ECC3</accession>
<gene>
    <name evidence="1" type="ORF">NK125_12880</name>
</gene>
<dbReference type="Pfam" id="PF01987">
    <property type="entry name" value="AIM24"/>
    <property type="match status" value="1"/>
</dbReference>
<dbReference type="Gene3D" id="3.60.160.10">
    <property type="entry name" value="Mitochondrial biogenesis AIM24"/>
    <property type="match status" value="1"/>
</dbReference>
<dbReference type="Proteomes" id="UP001523566">
    <property type="component" value="Unassembled WGS sequence"/>
</dbReference>
<dbReference type="PANTHER" id="PTHR43657">
    <property type="entry name" value="TRYPTOPHAN RNA-BINDING ATTENUATOR PROTEIN-LIKE PROTEIN"/>
    <property type="match status" value="1"/>
</dbReference>
<organism evidence="1 2">
    <name type="scientific">Aequitasia blattaphilus</name>
    <dbReference type="NCBI Taxonomy" id="2949332"/>
    <lineage>
        <taxon>Bacteria</taxon>
        <taxon>Bacillati</taxon>
        <taxon>Bacillota</taxon>
        <taxon>Clostridia</taxon>
        <taxon>Lachnospirales</taxon>
        <taxon>Lachnospiraceae</taxon>
        <taxon>Aequitasia</taxon>
    </lineage>
</organism>
<dbReference type="InterPro" id="IPR002838">
    <property type="entry name" value="AIM24"/>
</dbReference>